<protein>
    <recommendedName>
        <fullName evidence="2">TRF2/HOY1 PH-like domain-containing protein</fullName>
    </recommendedName>
</protein>
<feature type="compositionally biased region" description="Polar residues" evidence="1">
    <location>
        <begin position="629"/>
        <end position="649"/>
    </location>
</feature>
<feature type="region of interest" description="Disordered" evidence="1">
    <location>
        <begin position="613"/>
        <end position="658"/>
    </location>
</feature>
<dbReference type="PANTHER" id="PTHR33494">
    <property type="entry name" value="OS02G0793800 PROTEIN"/>
    <property type="match status" value="1"/>
</dbReference>
<feature type="compositionally biased region" description="Low complexity" evidence="1">
    <location>
        <begin position="615"/>
        <end position="628"/>
    </location>
</feature>
<feature type="domain" description="TRF2/HOY1 PH-like" evidence="2">
    <location>
        <begin position="394"/>
        <end position="493"/>
    </location>
</feature>
<dbReference type="Proteomes" id="UP000321947">
    <property type="component" value="Unassembled WGS sequence"/>
</dbReference>
<evidence type="ECO:0000259" key="2">
    <source>
        <dbReference type="Pfam" id="PF24818"/>
    </source>
</evidence>
<evidence type="ECO:0000256" key="1">
    <source>
        <dbReference type="SAM" id="MobiDB-lite"/>
    </source>
</evidence>
<sequence length="658" mass="76250">MQRSTLSKRKRIINNARTDHHDGERLKASILGALMLQIGSWQLVAKNEGDLVAKFYFAKRQLVWEILRNGLKQKIEIEWSNIIGIQAFLEEDKPGILEVELNHPPKFYKEIEPEPRKHTQWTDGSDFTEGQAYVNRRHCIVFPPKVLDKHYEKLKDKDKHLFELSQRPFPTLHFSYFSSEVAFSNQISSIIQFEDIMSNKIPSFPPHLSANEIHSLTSPKSVVDYNTPHFNEIITHQDQRMEVLNKGNSMRRYEVEASSTNYYNNYGYDHGLDNANPMASMFWLGRNGEAAAATNLSHQQNKSFYDHIECFNGSEDMRTPQLPAPPSVAPVAGIHCQLPIFGYWICKREEEKSIEEKGEHPLATADLAASASVLRCRRRRLPCRLLRYFEGNTEKDELVVKLNFASKQICYELMWNGSRKKIEVDWSNIMGIKASLNDKEHGILEVELAQPPNLYEVLNHNNNNNVESHRRHNKWVVGWDFTQGQAAICSRKSFPTHEMPFFYEQQRRPNIVYEQNQFTMTTSNNQILRLPHRLPQHLTQFSIRQSDCVRLPPSSKFRPKIRTPGRMNNNYFHWRSVTEEIVDDGNRSIIGRGSLMVVSDNDDYRTFHNVELMMSNPSNNNNPPNRSSQHYSVQGSSRGFNSSNRTTDGNRLRRPPPP</sequence>
<evidence type="ECO:0000313" key="6">
    <source>
        <dbReference type="Proteomes" id="UP000321947"/>
    </source>
</evidence>
<evidence type="ECO:0000313" key="4">
    <source>
        <dbReference type="EMBL" id="TYK10296.1"/>
    </source>
</evidence>
<dbReference type="Pfam" id="PF24818">
    <property type="entry name" value="PH_TRF2_HOY1"/>
    <property type="match status" value="2"/>
</dbReference>
<gene>
    <name evidence="4" type="ORF">E5676_scaffold16G004480</name>
    <name evidence="3" type="ORF">E6C27_scaffold761G00770</name>
</gene>
<dbReference type="InterPro" id="IPR057939">
    <property type="entry name" value="TRF2_HOY1_PH"/>
</dbReference>
<evidence type="ECO:0000313" key="5">
    <source>
        <dbReference type="Proteomes" id="UP000321393"/>
    </source>
</evidence>
<dbReference type="AlphaFoldDB" id="A0A5A7UBN7"/>
<reference evidence="5 6" key="1">
    <citation type="submission" date="2019-08" db="EMBL/GenBank/DDBJ databases">
        <title>Draft genome sequences of two oriental melons (Cucumis melo L. var makuwa).</title>
        <authorList>
            <person name="Kwon S.-Y."/>
        </authorList>
    </citation>
    <scope>NUCLEOTIDE SEQUENCE [LARGE SCALE GENOMIC DNA]</scope>
    <source>
        <strain evidence="6">cv. Chang Bougi</strain>
        <strain evidence="5">cv. SW 3</strain>
        <tissue evidence="3">Leaf</tissue>
    </source>
</reference>
<organism evidence="3 5">
    <name type="scientific">Cucumis melo var. makuwa</name>
    <name type="common">Oriental melon</name>
    <dbReference type="NCBI Taxonomy" id="1194695"/>
    <lineage>
        <taxon>Eukaryota</taxon>
        <taxon>Viridiplantae</taxon>
        <taxon>Streptophyta</taxon>
        <taxon>Embryophyta</taxon>
        <taxon>Tracheophyta</taxon>
        <taxon>Spermatophyta</taxon>
        <taxon>Magnoliopsida</taxon>
        <taxon>eudicotyledons</taxon>
        <taxon>Gunneridae</taxon>
        <taxon>Pentapetalae</taxon>
        <taxon>rosids</taxon>
        <taxon>fabids</taxon>
        <taxon>Cucurbitales</taxon>
        <taxon>Cucurbitaceae</taxon>
        <taxon>Benincaseae</taxon>
        <taxon>Cucumis</taxon>
    </lineage>
</organism>
<feature type="domain" description="TRF2/HOY1 PH-like" evidence="2">
    <location>
        <begin position="33"/>
        <end position="148"/>
    </location>
</feature>
<proteinExistence type="predicted"/>
<dbReference type="EMBL" id="SSTE01011666">
    <property type="protein sequence ID" value="KAA0050949.1"/>
    <property type="molecule type" value="Genomic_DNA"/>
</dbReference>
<dbReference type="Proteomes" id="UP000321393">
    <property type="component" value="Unassembled WGS sequence"/>
</dbReference>
<evidence type="ECO:0000313" key="3">
    <source>
        <dbReference type="EMBL" id="KAA0050949.1"/>
    </source>
</evidence>
<dbReference type="EMBL" id="SSTD01011206">
    <property type="protein sequence ID" value="TYK10296.1"/>
    <property type="molecule type" value="Genomic_DNA"/>
</dbReference>
<name>A0A5A7UBN7_CUCMM</name>
<dbReference type="OrthoDB" id="6159439at2759"/>
<dbReference type="PANTHER" id="PTHR33494:SF5">
    <property type="entry name" value="F10A16.6 PROTEIN"/>
    <property type="match status" value="1"/>
</dbReference>
<comment type="caution">
    <text evidence="3">The sequence shown here is derived from an EMBL/GenBank/DDBJ whole genome shotgun (WGS) entry which is preliminary data.</text>
</comment>
<accession>A0A5A7UBN7</accession>